<keyword evidence="1" id="KW-0808">Transferase</keyword>
<proteinExistence type="predicted"/>
<evidence type="ECO:0000313" key="5">
    <source>
        <dbReference type="Proteomes" id="UP000826234"/>
    </source>
</evidence>
<protein>
    <recommendedName>
        <fullName evidence="3">Carbohydrate kinase PfkB domain-containing protein</fullName>
    </recommendedName>
</protein>
<keyword evidence="5" id="KW-1185">Reference proteome</keyword>
<name>A0ABQ7SZ89_PHRPL</name>
<comment type="caution">
    <text evidence="4">The sequence shown here is derived from an EMBL/GenBank/DDBJ whole genome shotgun (WGS) entry which is preliminary data.</text>
</comment>
<dbReference type="Pfam" id="PF00294">
    <property type="entry name" value="PfkB"/>
    <property type="match status" value="1"/>
</dbReference>
<reference evidence="4 5" key="1">
    <citation type="journal article" date="2022" name="Gigascience">
        <title>A chromosome-level genome assembly and annotation of the desert horned lizard, Phrynosoma platyrhinos, provides insight into chromosomal rearrangements among reptiles.</title>
        <authorList>
            <person name="Koochekian N."/>
            <person name="Ascanio A."/>
            <person name="Farleigh K."/>
            <person name="Card D.C."/>
            <person name="Schield D.R."/>
            <person name="Castoe T.A."/>
            <person name="Jezkova T."/>
        </authorList>
    </citation>
    <scope>NUCLEOTIDE SEQUENCE [LARGE SCALE GENOMIC DNA]</scope>
    <source>
        <strain evidence="4">NK-2021</strain>
    </source>
</reference>
<evidence type="ECO:0000313" key="4">
    <source>
        <dbReference type="EMBL" id="KAH0622626.1"/>
    </source>
</evidence>
<dbReference type="PANTHER" id="PTHR10584">
    <property type="entry name" value="SUGAR KINASE"/>
    <property type="match status" value="1"/>
</dbReference>
<evidence type="ECO:0000259" key="3">
    <source>
        <dbReference type="Pfam" id="PF00294"/>
    </source>
</evidence>
<keyword evidence="2" id="KW-0418">Kinase</keyword>
<dbReference type="PANTHER" id="PTHR10584:SF166">
    <property type="entry name" value="RIBOKINASE"/>
    <property type="match status" value="1"/>
</dbReference>
<gene>
    <name evidence="4" type="ORF">JD844_025091</name>
</gene>
<dbReference type="Proteomes" id="UP000826234">
    <property type="component" value="Unassembled WGS sequence"/>
</dbReference>
<accession>A0ABQ7SZ89</accession>
<dbReference type="Gene3D" id="3.40.1190.20">
    <property type="match status" value="1"/>
</dbReference>
<evidence type="ECO:0000256" key="1">
    <source>
        <dbReference type="ARBA" id="ARBA00022679"/>
    </source>
</evidence>
<organism evidence="4 5">
    <name type="scientific">Phrynosoma platyrhinos</name>
    <name type="common">Desert horned lizard</name>
    <dbReference type="NCBI Taxonomy" id="52577"/>
    <lineage>
        <taxon>Eukaryota</taxon>
        <taxon>Metazoa</taxon>
        <taxon>Chordata</taxon>
        <taxon>Craniata</taxon>
        <taxon>Vertebrata</taxon>
        <taxon>Euteleostomi</taxon>
        <taxon>Lepidosauria</taxon>
        <taxon>Squamata</taxon>
        <taxon>Bifurcata</taxon>
        <taxon>Unidentata</taxon>
        <taxon>Episquamata</taxon>
        <taxon>Toxicofera</taxon>
        <taxon>Iguania</taxon>
        <taxon>Phrynosomatidae</taxon>
        <taxon>Phrynosomatinae</taxon>
        <taxon>Phrynosoma</taxon>
    </lineage>
</organism>
<feature type="domain" description="Carbohydrate kinase PfkB" evidence="3">
    <location>
        <begin position="7"/>
        <end position="103"/>
    </location>
</feature>
<dbReference type="InterPro" id="IPR011611">
    <property type="entry name" value="PfkB_dom"/>
</dbReference>
<evidence type="ECO:0000256" key="2">
    <source>
        <dbReference type="ARBA" id="ARBA00022777"/>
    </source>
</evidence>
<sequence>MKNIAGPHSVKTLFNPAPALADLDPEFYSHSDIICCNESEAEILTGIAVGDTEDAGRVGLILLEKGCKTVIVTLGPEGCVMVSTKEPIPKHIPVEKVIAVDTTTCLAVESQFPS</sequence>
<dbReference type="SUPFAM" id="SSF53613">
    <property type="entry name" value="Ribokinase-like"/>
    <property type="match status" value="1"/>
</dbReference>
<dbReference type="InterPro" id="IPR029056">
    <property type="entry name" value="Ribokinase-like"/>
</dbReference>
<dbReference type="EMBL" id="JAIPUX010003289">
    <property type="protein sequence ID" value="KAH0622626.1"/>
    <property type="molecule type" value="Genomic_DNA"/>
</dbReference>